<evidence type="ECO:0000313" key="3">
    <source>
        <dbReference type="EMBL" id="CAB4948465.1"/>
    </source>
</evidence>
<evidence type="ECO:0000256" key="1">
    <source>
        <dbReference type="SAM" id="MobiDB-lite"/>
    </source>
</evidence>
<organism evidence="3">
    <name type="scientific">freshwater metagenome</name>
    <dbReference type="NCBI Taxonomy" id="449393"/>
    <lineage>
        <taxon>unclassified sequences</taxon>
        <taxon>metagenomes</taxon>
        <taxon>ecological metagenomes</taxon>
    </lineage>
</organism>
<sequence>MDRRSARHLTALIAVFALLTPAAAFADQKGGSQPTAPALDNNSAFKAAMDKFREDQKVYQNLMKSYEEKRRAINKTFKDAVDKALADVKSLAAPGQTQLQKRQNMAARQAAVLAATSIRDAAIEALGLPPIPPTPPAKAPKMEKSKKTGPQSAPSPSSN</sequence>
<feature type="compositionally biased region" description="Polar residues" evidence="1">
    <location>
        <begin position="148"/>
        <end position="159"/>
    </location>
</feature>
<dbReference type="EMBL" id="CAFBNQ010000001">
    <property type="protein sequence ID" value="CAB4948465.1"/>
    <property type="molecule type" value="Genomic_DNA"/>
</dbReference>
<accession>A0A6J7JYX7</accession>
<gene>
    <name evidence="2" type="ORF">UFOPK1541_00086</name>
    <name evidence="3" type="ORF">UFOPK3861_00031</name>
</gene>
<reference evidence="3" key="1">
    <citation type="submission" date="2020-05" db="EMBL/GenBank/DDBJ databases">
        <authorList>
            <person name="Chiriac C."/>
            <person name="Salcher M."/>
            <person name="Ghai R."/>
            <person name="Kavagutti S V."/>
        </authorList>
    </citation>
    <scope>NUCLEOTIDE SEQUENCE</scope>
</reference>
<protein>
    <submittedName>
        <fullName evidence="3">Unannotated protein</fullName>
    </submittedName>
</protein>
<evidence type="ECO:0000313" key="2">
    <source>
        <dbReference type="EMBL" id="CAB4548890.1"/>
    </source>
</evidence>
<proteinExistence type="predicted"/>
<dbReference type="EMBL" id="CAEZTA010000004">
    <property type="protein sequence ID" value="CAB4548890.1"/>
    <property type="molecule type" value="Genomic_DNA"/>
</dbReference>
<feature type="region of interest" description="Disordered" evidence="1">
    <location>
        <begin position="125"/>
        <end position="159"/>
    </location>
</feature>
<dbReference type="AlphaFoldDB" id="A0A6J7JYX7"/>
<name>A0A6J7JYX7_9ZZZZ</name>
<feature type="compositionally biased region" description="Pro residues" evidence="1">
    <location>
        <begin position="129"/>
        <end position="138"/>
    </location>
</feature>